<protein>
    <submittedName>
        <fullName evidence="1">Uncharacterized protein</fullName>
    </submittedName>
</protein>
<dbReference type="Proteomes" id="UP001231941">
    <property type="component" value="Unassembled WGS sequence"/>
</dbReference>
<organism evidence="1 2">
    <name type="scientific">Chengkuizengella axinellae</name>
    <dbReference type="NCBI Taxonomy" id="3064388"/>
    <lineage>
        <taxon>Bacteria</taxon>
        <taxon>Bacillati</taxon>
        <taxon>Bacillota</taxon>
        <taxon>Bacilli</taxon>
        <taxon>Bacillales</taxon>
        <taxon>Paenibacillaceae</taxon>
        <taxon>Chengkuizengella</taxon>
    </lineage>
</organism>
<dbReference type="EMBL" id="JAVAMP010000012">
    <property type="protein sequence ID" value="MDP5276102.1"/>
    <property type="molecule type" value="Genomic_DNA"/>
</dbReference>
<reference evidence="1 2" key="1">
    <citation type="submission" date="2023-08" db="EMBL/GenBank/DDBJ databases">
        <authorList>
            <person name="Park J.-S."/>
        </authorList>
    </citation>
    <scope>NUCLEOTIDE SEQUENCE [LARGE SCALE GENOMIC DNA]</scope>
    <source>
        <strain evidence="1 2">2205SS18-9</strain>
    </source>
</reference>
<dbReference type="RefSeq" id="WP_305993413.1">
    <property type="nucleotide sequence ID" value="NZ_JAVAMP010000012.1"/>
</dbReference>
<gene>
    <name evidence="1" type="ORF">Q5Y73_18550</name>
</gene>
<evidence type="ECO:0000313" key="2">
    <source>
        <dbReference type="Proteomes" id="UP001231941"/>
    </source>
</evidence>
<keyword evidence="2" id="KW-1185">Reference proteome</keyword>
<comment type="caution">
    <text evidence="1">The sequence shown here is derived from an EMBL/GenBank/DDBJ whole genome shotgun (WGS) entry which is preliminary data.</text>
</comment>
<accession>A0ABT9J3B5</accession>
<evidence type="ECO:0000313" key="1">
    <source>
        <dbReference type="EMBL" id="MDP5276102.1"/>
    </source>
</evidence>
<proteinExistence type="predicted"/>
<name>A0ABT9J3B5_9BACL</name>
<sequence length="50" mass="5733">MPRKYTFFKNKKGDEIIMSVLTKSEAKQIAKIAKKLAKKNGLINNKKPIK</sequence>